<feature type="binding site" evidence="4">
    <location>
        <position position="187"/>
    </location>
    <ligand>
        <name>substrate</name>
    </ligand>
</feature>
<feature type="binding site" evidence="4">
    <location>
        <begin position="75"/>
        <end position="79"/>
    </location>
    <ligand>
        <name>NADP(+)</name>
        <dbReference type="ChEBI" id="CHEBI:58349"/>
    </ligand>
</feature>
<dbReference type="CDD" id="cd05248">
    <property type="entry name" value="ADP_GME_SDR_e"/>
    <property type="match status" value="1"/>
</dbReference>
<feature type="binding site" evidence="4">
    <location>
        <position position="38"/>
    </location>
    <ligand>
        <name>NADP(+)</name>
        <dbReference type="ChEBI" id="CHEBI:58349"/>
    </ligand>
</feature>
<dbReference type="UniPathway" id="UPA00356">
    <property type="reaction ID" value="UER00440"/>
</dbReference>
<dbReference type="Pfam" id="PF01370">
    <property type="entry name" value="Epimerase"/>
    <property type="match status" value="1"/>
</dbReference>
<dbReference type="Gene3D" id="3.90.25.10">
    <property type="entry name" value="UDP-galactose 4-epimerase, domain 1"/>
    <property type="match status" value="1"/>
</dbReference>
<dbReference type="GO" id="GO:0097171">
    <property type="term" value="P:ADP-L-glycero-beta-D-manno-heptose biosynthetic process"/>
    <property type="evidence" value="ECO:0007669"/>
    <property type="project" value="UniProtKB-UniPathway"/>
</dbReference>
<comment type="pathway">
    <text evidence="4">Nucleotide-sugar biosynthesis; ADP-L-glycero-beta-D-manno-heptose biosynthesis; ADP-L-glycero-beta-D-manno-heptose from D-glycero-beta-D-manno-heptose 7-phosphate: step 4/4.</text>
</comment>
<evidence type="ECO:0000313" key="6">
    <source>
        <dbReference type="EMBL" id="PCI27891.1"/>
    </source>
</evidence>
<proteinExistence type="inferred from homology"/>
<evidence type="ECO:0000256" key="3">
    <source>
        <dbReference type="ARBA" id="ARBA00023277"/>
    </source>
</evidence>
<keyword evidence="2 4" id="KW-0413">Isomerase</keyword>
<feature type="binding site" evidence="4">
    <location>
        <position position="92"/>
    </location>
    <ligand>
        <name>NADP(+)</name>
        <dbReference type="ChEBI" id="CHEBI:58349"/>
    </ligand>
</feature>
<dbReference type="Gene3D" id="3.40.50.720">
    <property type="entry name" value="NAD(P)-binding Rossmann-like Domain"/>
    <property type="match status" value="1"/>
</dbReference>
<feature type="binding site" evidence="4">
    <location>
        <position position="180"/>
    </location>
    <ligand>
        <name>substrate</name>
    </ligand>
</feature>
<evidence type="ECO:0000259" key="5">
    <source>
        <dbReference type="Pfam" id="PF01370"/>
    </source>
</evidence>
<feature type="binding site" evidence="4">
    <location>
        <position position="280"/>
    </location>
    <ligand>
        <name>substrate</name>
    </ligand>
</feature>
<accession>A0A2A4T3J1</accession>
<reference evidence="7" key="1">
    <citation type="submission" date="2017-08" db="EMBL/GenBank/DDBJ databases">
        <title>A dynamic microbial community with high functional redundancy inhabits the cold, oxic subseafloor aquifer.</title>
        <authorList>
            <person name="Tully B.J."/>
            <person name="Wheat C.G."/>
            <person name="Glazer B.T."/>
            <person name="Huber J.A."/>
        </authorList>
    </citation>
    <scope>NUCLEOTIDE SEQUENCE [LARGE SCALE GENOMIC DNA]</scope>
</reference>
<organism evidence="6 7">
    <name type="scientific">SAR324 cluster bacterium</name>
    <dbReference type="NCBI Taxonomy" id="2024889"/>
    <lineage>
        <taxon>Bacteria</taxon>
        <taxon>Deltaproteobacteria</taxon>
        <taxon>SAR324 cluster</taxon>
    </lineage>
</organism>
<evidence type="ECO:0000313" key="7">
    <source>
        <dbReference type="Proteomes" id="UP000218113"/>
    </source>
</evidence>
<feature type="binding site" evidence="4">
    <location>
        <position position="146"/>
    </location>
    <ligand>
        <name>NADP(+)</name>
        <dbReference type="ChEBI" id="CHEBI:58349"/>
    </ligand>
</feature>
<keyword evidence="3 4" id="KW-0119">Carbohydrate metabolism</keyword>
<comment type="function">
    <text evidence="4">Catalyzes the interconversion between ADP-D-glycero-beta-D-manno-heptose and ADP-L-glycero-beta-D-manno-heptose via an epimerization at carbon 6 of the heptose.</text>
</comment>
<dbReference type="PANTHER" id="PTHR43103:SF3">
    <property type="entry name" value="ADP-L-GLYCERO-D-MANNO-HEPTOSE-6-EPIMERASE"/>
    <property type="match status" value="1"/>
</dbReference>
<dbReference type="Proteomes" id="UP000218113">
    <property type="component" value="Unassembled WGS sequence"/>
</dbReference>
<feature type="binding site" evidence="4">
    <location>
        <begin position="10"/>
        <end position="11"/>
    </location>
    <ligand>
        <name>NADP(+)</name>
        <dbReference type="ChEBI" id="CHEBI:58349"/>
    </ligand>
</feature>
<protein>
    <recommendedName>
        <fullName evidence="4">ADP-L-glycero-D-manno-heptose-6-epimerase</fullName>
        <ecNumber evidence="4">5.1.3.20</ecNumber>
    </recommendedName>
    <alternativeName>
        <fullName evidence="4">ADP-L-glycero-beta-D-manno-heptose-6-epimerase</fullName>
        <shortName evidence="4">ADP-glyceromanno-heptose 6-epimerase</shortName>
        <shortName evidence="4">ADP-hep 6-epimerase</shortName>
        <shortName evidence="4">AGME</shortName>
    </alternativeName>
</protein>
<dbReference type="AlphaFoldDB" id="A0A2A4T3J1"/>
<comment type="caution">
    <text evidence="6">The sequence shown here is derived from an EMBL/GenBank/DDBJ whole genome shotgun (WGS) entry which is preliminary data.</text>
</comment>
<keyword evidence="1 4" id="KW-0521">NADP</keyword>
<dbReference type="SUPFAM" id="SSF51735">
    <property type="entry name" value="NAD(P)-binding Rossmann-fold domains"/>
    <property type="match status" value="1"/>
</dbReference>
<comment type="domain">
    <text evidence="4">Contains a large N-terminal NADP-binding domain, and a smaller C-terminal substrate-binding domain.</text>
</comment>
<dbReference type="PANTHER" id="PTHR43103">
    <property type="entry name" value="NUCLEOSIDE-DIPHOSPHATE-SUGAR EPIMERASE"/>
    <property type="match status" value="1"/>
</dbReference>
<evidence type="ECO:0000256" key="4">
    <source>
        <dbReference type="HAMAP-Rule" id="MF_01601"/>
    </source>
</evidence>
<comment type="subunit">
    <text evidence="4">Homopentamer.</text>
</comment>
<feature type="binding site" evidence="4">
    <location>
        <begin position="31"/>
        <end position="32"/>
    </location>
    <ligand>
        <name>NADP(+)</name>
        <dbReference type="ChEBI" id="CHEBI:58349"/>
    </ligand>
</feature>
<dbReference type="EMBL" id="NVSR01000046">
    <property type="protein sequence ID" value="PCI27891.1"/>
    <property type="molecule type" value="Genomic_DNA"/>
</dbReference>
<gene>
    <name evidence="6" type="primary">rfaD</name>
    <name evidence="4" type="synonym">hldD</name>
    <name evidence="6" type="ORF">COB67_07550</name>
</gene>
<dbReference type="EC" id="5.1.3.20" evidence="4"/>
<dbReference type="InterPro" id="IPR001509">
    <property type="entry name" value="Epimerase_deHydtase"/>
</dbReference>
<feature type="domain" description="NAD-dependent epimerase/dehydratase" evidence="5">
    <location>
        <begin position="3"/>
        <end position="243"/>
    </location>
</feature>
<dbReference type="NCBIfam" id="TIGR02197">
    <property type="entry name" value="heptose_epim"/>
    <property type="match status" value="1"/>
</dbReference>
<evidence type="ECO:0000256" key="1">
    <source>
        <dbReference type="ARBA" id="ARBA00022857"/>
    </source>
</evidence>
<name>A0A2A4T3J1_9DELT</name>
<dbReference type="InterPro" id="IPR036291">
    <property type="entry name" value="NAD(P)-bd_dom_sf"/>
</dbReference>
<feature type="active site" description="Proton acceptor" evidence="4">
    <location>
        <position position="178"/>
    </location>
</feature>
<dbReference type="GO" id="GO:0008712">
    <property type="term" value="F:ADP-glyceromanno-heptose 6-epimerase activity"/>
    <property type="evidence" value="ECO:0007669"/>
    <property type="project" value="UniProtKB-UniRule"/>
</dbReference>
<evidence type="ECO:0000256" key="2">
    <source>
        <dbReference type="ARBA" id="ARBA00023235"/>
    </source>
</evidence>
<comment type="similarity">
    <text evidence="4">Belongs to the NAD(P)-dependent epimerase/dehydratase family. HldD subfamily.</text>
</comment>
<feature type="binding site" evidence="4">
    <location>
        <position position="215"/>
    </location>
    <ligand>
        <name>substrate</name>
    </ligand>
</feature>
<feature type="binding site" evidence="4">
    <location>
        <position position="169"/>
    </location>
    <ligand>
        <name>substrate</name>
    </ligand>
</feature>
<dbReference type="GO" id="GO:0005975">
    <property type="term" value="P:carbohydrate metabolic process"/>
    <property type="evidence" value="ECO:0007669"/>
    <property type="project" value="UniProtKB-UniRule"/>
</dbReference>
<dbReference type="GO" id="GO:0050661">
    <property type="term" value="F:NADP binding"/>
    <property type="evidence" value="ECO:0007669"/>
    <property type="project" value="InterPro"/>
</dbReference>
<feature type="binding site" evidence="4">
    <location>
        <begin position="201"/>
        <end position="204"/>
    </location>
    <ligand>
        <name>substrate</name>
    </ligand>
</feature>
<sequence>MYVVTGASGFIGSCVVAGLNERGIDDILVVDRLESDDKYKNLIGLTMDDYMDKEDFIVALEAGSFDGKIKGIIHMGACSATTELDATFLMGNNYKYTQRLALWCLQHHVRYIYASSAATYGDGSKGYSDECDLKELEPLNPYGFSKSLFDLWAERKGVLSKMVGLKFFNVYGPREDHKADMRSVIHKSYGQIKAVGEVKLFKSHRPDYKDGEQLRDFVYVKDVVKVILFFLDHPEQNGIFNVGTGEARSFKDLVTATFQAMGHQPNIQYIDMPEDLQPRYQYYTQAEMGKLRAAGYTEAFSSLEDGIKDYVQTYLDKR</sequence>
<feature type="active site" description="Proton acceptor" evidence="4">
    <location>
        <position position="142"/>
    </location>
</feature>
<dbReference type="HAMAP" id="MF_01601">
    <property type="entry name" value="Heptose_epimerase"/>
    <property type="match status" value="1"/>
</dbReference>
<feature type="binding site" evidence="4">
    <location>
        <position position="178"/>
    </location>
    <ligand>
        <name>NADP(+)</name>
        <dbReference type="ChEBI" id="CHEBI:58349"/>
    </ligand>
</feature>
<comment type="cofactor">
    <cofactor evidence="4">
        <name>NADP(+)</name>
        <dbReference type="ChEBI" id="CHEBI:58349"/>
    </cofactor>
    <text evidence="4">Binds 1 NADP(+) per subunit.</text>
</comment>
<comment type="catalytic activity">
    <reaction evidence="4">
        <text>ADP-D-glycero-beta-D-manno-heptose = ADP-L-glycero-beta-D-manno-heptose</text>
        <dbReference type="Rhea" id="RHEA:17577"/>
        <dbReference type="ChEBI" id="CHEBI:59967"/>
        <dbReference type="ChEBI" id="CHEBI:61506"/>
        <dbReference type="EC" id="5.1.3.20"/>
    </reaction>
</comment>
<dbReference type="InterPro" id="IPR011912">
    <property type="entry name" value="Heptose_epim"/>
</dbReference>
<feature type="binding site" evidence="4">
    <location>
        <position position="170"/>
    </location>
    <ligand>
        <name>NADP(+)</name>
        <dbReference type="ChEBI" id="CHEBI:58349"/>
    </ligand>
</feature>
<feature type="binding site" evidence="4">
    <location>
        <position position="53"/>
    </location>
    <ligand>
        <name>NADP(+)</name>
        <dbReference type="ChEBI" id="CHEBI:58349"/>
    </ligand>
</feature>